<keyword evidence="1" id="KW-0443">Lipid metabolism</keyword>
<sequence>MSSCSAYGELIDPGTVAEAVAASCAYPLLLPPLRRDYTFRSSDGATTRRSLRVTDGGVYDNLGVSPLMPGRSLAHTSQVYDLDYLIAVDAGHGRWDEHSPRGLLRIPLARSFDITHAKNQDGSRAQLHTLAATGQPQGFLHVYLGMRDRRLPVPMSDFVARREIADIGTNFRALTSTQLDLVSVRAEQLTRTLIDHWLPELTTLSTTARAAARRSQRAPVNSRPGR</sequence>
<dbReference type="Pfam" id="PF01734">
    <property type="entry name" value="Patatin"/>
    <property type="match status" value="1"/>
</dbReference>
<evidence type="ECO:0000313" key="3">
    <source>
        <dbReference type="EMBL" id="MEQ3552832.1"/>
    </source>
</evidence>
<feature type="domain" description="PNPLA" evidence="2">
    <location>
        <begin position="8"/>
        <end position="67"/>
    </location>
</feature>
<keyword evidence="4" id="KW-1185">Reference proteome</keyword>
<gene>
    <name evidence="3" type="ORF">WIS52_20385</name>
</gene>
<name>A0ABV1KGV5_9PSEU</name>
<evidence type="ECO:0000313" key="4">
    <source>
        <dbReference type="Proteomes" id="UP001494902"/>
    </source>
</evidence>
<comment type="caution">
    <text evidence="3">The sequence shown here is derived from an EMBL/GenBank/DDBJ whole genome shotgun (WGS) entry which is preliminary data.</text>
</comment>
<dbReference type="InterPro" id="IPR016035">
    <property type="entry name" value="Acyl_Trfase/lysoPLipase"/>
</dbReference>
<accession>A0ABV1KGV5</accession>
<dbReference type="Gene3D" id="3.40.1090.10">
    <property type="entry name" value="Cytosolic phospholipase A2 catalytic domain"/>
    <property type="match status" value="1"/>
</dbReference>
<reference evidence="3 4" key="1">
    <citation type="submission" date="2024-03" db="EMBL/GenBank/DDBJ databases">
        <title>Draft genome sequence of Pseudonocardia nematodicida JCM 31783.</title>
        <authorList>
            <person name="Butdee W."/>
            <person name="Duangmal K."/>
        </authorList>
    </citation>
    <scope>NUCLEOTIDE SEQUENCE [LARGE SCALE GENOMIC DNA]</scope>
    <source>
        <strain evidence="3 4">JCM 31783</strain>
    </source>
</reference>
<dbReference type="Proteomes" id="UP001494902">
    <property type="component" value="Unassembled WGS sequence"/>
</dbReference>
<protein>
    <submittedName>
        <fullName evidence="3">Patatin-like phospholipase family protein</fullName>
    </submittedName>
</protein>
<dbReference type="SUPFAM" id="SSF52151">
    <property type="entry name" value="FabD/lysophospholipase-like"/>
    <property type="match status" value="1"/>
</dbReference>
<evidence type="ECO:0000259" key="2">
    <source>
        <dbReference type="Pfam" id="PF01734"/>
    </source>
</evidence>
<dbReference type="RefSeq" id="WP_349299961.1">
    <property type="nucleotide sequence ID" value="NZ_JBEDNQ010000008.1"/>
</dbReference>
<dbReference type="InterPro" id="IPR002641">
    <property type="entry name" value="PNPLA_dom"/>
</dbReference>
<organism evidence="3 4">
    <name type="scientific">Pseudonocardia nematodicida</name>
    <dbReference type="NCBI Taxonomy" id="1206997"/>
    <lineage>
        <taxon>Bacteria</taxon>
        <taxon>Bacillati</taxon>
        <taxon>Actinomycetota</taxon>
        <taxon>Actinomycetes</taxon>
        <taxon>Pseudonocardiales</taxon>
        <taxon>Pseudonocardiaceae</taxon>
        <taxon>Pseudonocardia</taxon>
    </lineage>
</organism>
<dbReference type="EMBL" id="JBEDNQ010000008">
    <property type="protein sequence ID" value="MEQ3552832.1"/>
    <property type="molecule type" value="Genomic_DNA"/>
</dbReference>
<evidence type="ECO:0000256" key="1">
    <source>
        <dbReference type="ARBA" id="ARBA00023098"/>
    </source>
</evidence>
<proteinExistence type="predicted"/>